<gene>
    <name evidence="11" type="ORF">FZEAL_6641</name>
</gene>
<name>A0A8H4XJE7_9HYPO</name>
<dbReference type="InterPro" id="IPR016039">
    <property type="entry name" value="Thiolase-like"/>
</dbReference>
<dbReference type="Pfam" id="PF02801">
    <property type="entry name" value="Ketoacyl-synt_C"/>
    <property type="match status" value="1"/>
</dbReference>
<evidence type="ECO:0000256" key="5">
    <source>
        <dbReference type="ARBA" id="ARBA00022679"/>
    </source>
</evidence>
<keyword evidence="4" id="KW-0597">Phosphoprotein</keyword>
<evidence type="ECO:0000313" key="11">
    <source>
        <dbReference type="EMBL" id="KAF4976726.1"/>
    </source>
</evidence>
<dbReference type="InterPro" id="IPR040899">
    <property type="entry name" value="Fas_alpha_ACP"/>
</dbReference>
<dbReference type="InterPro" id="IPR047224">
    <property type="entry name" value="FAS_alpha_su_C"/>
</dbReference>
<dbReference type="Gene3D" id="6.10.140.1410">
    <property type="match status" value="1"/>
</dbReference>
<dbReference type="CDD" id="cd08950">
    <property type="entry name" value="KR_fFAS_SDR_c_like"/>
    <property type="match status" value="1"/>
</dbReference>
<dbReference type="CDD" id="cd00828">
    <property type="entry name" value="elong_cond_enzymes"/>
    <property type="match status" value="1"/>
</dbReference>
<protein>
    <recommendedName>
        <fullName evidence="2">beta-ketoacyl-[acyl-carrier-protein] synthase I</fullName>
        <ecNumber evidence="2">2.3.1.41</ecNumber>
    </recommendedName>
</protein>
<dbReference type="Gene3D" id="3.30.70.2490">
    <property type="match status" value="1"/>
</dbReference>
<dbReference type="Pfam" id="PF13561">
    <property type="entry name" value="adh_short_C2"/>
    <property type="match status" value="1"/>
</dbReference>
<evidence type="ECO:0000256" key="7">
    <source>
        <dbReference type="PIRSR" id="PIRSR000454-1"/>
    </source>
</evidence>
<dbReference type="PANTHER" id="PTHR10982">
    <property type="entry name" value="MALONYL COA-ACYL CARRIER PROTEIN TRANSACYLASE"/>
    <property type="match status" value="1"/>
</dbReference>
<dbReference type="EC" id="2.3.1.41" evidence="2"/>
<evidence type="ECO:0000256" key="9">
    <source>
        <dbReference type="SAM" id="MobiDB-lite"/>
    </source>
</evidence>
<dbReference type="InterPro" id="IPR041550">
    <property type="entry name" value="FASI_helical"/>
</dbReference>
<dbReference type="InterPro" id="IPR002347">
    <property type="entry name" value="SDR_fam"/>
</dbReference>
<keyword evidence="12" id="KW-1185">Reference proteome</keyword>
<dbReference type="GO" id="GO:0004316">
    <property type="term" value="F:3-oxoacyl-[acyl-carrier-protein] reductase (NADPH) activity"/>
    <property type="evidence" value="ECO:0007669"/>
    <property type="project" value="InterPro"/>
</dbReference>
<feature type="region of interest" description="Disordered" evidence="9">
    <location>
        <begin position="91"/>
        <end position="136"/>
    </location>
</feature>
<dbReference type="PIRSF" id="PIRSF000454">
    <property type="entry name" value="FAS_yeast_alpha"/>
    <property type="match status" value="1"/>
</dbReference>
<dbReference type="Gene3D" id="3.90.25.70">
    <property type="match status" value="1"/>
</dbReference>
<dbReference type="Pfam" id="PF18325">
    <property type="entry name" value="Fas_alpha_ACP"/>
    <property type="match status" value="1"/>
</dbReference>
<dbReference type="OrthoDB" id="4251012at2759"/>
<feature type="domain" description="Ketosynthase family 3 (KS3)" evidence="10">
    <location>
        <begin position="1002"/>
        <end position="1548"/>
    </location>
</feature>
<comment type="caution">
    <text evidence="11">The sequence shown here is derived from an EMBL/GenBank/DDBJ whole genome shotgun (WGS) entry which is preliminary data.</text>
</comment>
<dbReference type="InterPro" id="IPR050830">
    <property type="entry name" value="Fungal_FAS"/>
</dbReference>
<dbReference type="EMBL" id="JABEYC010000494">
    <property type="protein sequence ID" value="KAF4976726.1"/>
    <property type="molecule type" value="Genomic_DNA"/>
</dbReference>
<evidence type="ECO:0000259" key="10">
    <source>
        <dbReference type="PROSITE" id="PS52004"/>
    </source>
</evidence>
<sequence>MKHYSAIAQSLECLLRQTCRTETQDVILRDIEAERIVEIGPSNILTNMMKRTRDGHFVESDQARNINRRILGPQRDLPEIYYEAETTEETVVSETGNNLSTQTPSAGVPTSEAAQSTGVSQSIPTPGNSRGPAEELPEADVPVLSIVLGILAPKLKKSPKDIQTTGTISSLVGGRSTLSNEIVGDLLAEFPSGVPDRPEEVPLGALCQTLSLNHQGRLGKTTTSMVAKMISSKLPGDYGQSRVRQILLEKWGLGPKRQDAVLLLALTKQPSSRISASDDANKFLDEASAAYFQKEGLILPSGGPVQTHATVIDEKALELVKEQNDSLVRDVLEVLNRHLKDPKEVTKATETRSEVAAAIATKKLDVWLSEHGDDYAEGIVSMFDAKKQRVYDSYWNWNSQDVALLFELQRHPRSEDIKLLEQLSMSIVNRACDRTIVQLEYLISKTATKGSDKADLVQALRLLSKACEDSMNRDSLFINLAPDLAPLTTIEGKGNLVFSEIVRNTGSSKVETTNRARTICEPIFPVSYFHAGVSRHSHEHSLAFARDLQVSRHSGFSFSRRNVLLTGAGRNSIGNHILRHLLAGGARVTVTTSRYSAETTDMYQKIYARHGSRGSVLRVVPFNQGSQRDVEELIKHMYEDASWDLDFIVPFAAMSENGRGVEDLDSRSEIAHRAMLTNLLRLLGAVARNKRSRGILTRPATVILPLSPNHGLMGNDGLYSESKRSLEALLPKWASESWGEYLSLFGVVIGWTRGTGLMDDNDVVAQAVEALGVQTFASAEMAANIVSLMGGSLNAECQSGPILVDMGGGLGNVQGFKDKLTKIRRELYAYADLQRIITEERRRDAACVSGRDATSQITKTEPLAARANIQLPLPALPDYEKLIGPLASSMEGMVDLSRVVVITGFSELGPYGNSRTRWEMEASGTLSLEGCVEMSWLMGLIKHHSGVGKDGKQFTGWVDTKTLVPVTEADIPAKYLSAIVEHTGIRKIEPENCDNSYDPEHKESLQEVSLQRDLPAFETSPESAEDLRRQHGNKVAITRDASGGCHVQIKAGATLMLPRSSRYNRTVAGQIPAGWTAKRYGITDDIIEQVDPVTLFSLVCTVEALLCSGIIDPYEWYQHIHVSEVGNCLGSSMGGLSSLRKMHRDRYIDKPVKGDILQETFINTTGAWINMLLTSSAGPIRTPVGACATSLESLDTGCDLIMAKKAKVCLIGGVEDFVEDVSFEFGSMKATCDTDAEFAAGRTPREMSRPTASSRSGFVESQGCGIQVLTSAELALEMGLPIFGIVAYANMTADKAGRSVPAPGKGVLTNARELSPTTSSVPSPLLDMNYRRRLLGLRRHHIEQDTQDRLGILESEMAYLKESSIGDVERYRNERTTMIQEEARRQDAEITFSLGNNFWRSQETQRISPIRGSLAVWGLSIDDISVASLHGTSTVKNDLNEPMVIQEQMRHLGRRPGNILPCVCQKWLTGHSKGAAGAWMINGCLQMMDTGLIPGNRNADNVDEGLREHQHLLFPNSKLQADPEEGIKACSITSFGFGQKGAQAILVHPRYLFATITRDRYVEYAQKRDKRWQRACRRLSEAMVQDNMVSTCIKNQPPYASSDEVGVLLDPGARF</sequence>
<evidence type="ECO:0000256" key="3">
    <source>
        <dbReference type="ARBA" id="ARBA00022450"/>
    </source>
</evidence>
<reference evidence="11" key="2">
    <citation type="submission" date="2020-05" db="EMBL/GenBank/DDBJ databases">
        <authorList>
            <person name="Kim H.-S."/>
            <person name="Proctor R.H."/>
            <person name="Brown D.W."/>
        </authorList>
    </citation>
    <scope>NUCLEOTIDE SEQUENCE</scope>
    <source>
        <strain evidence="11">NRRL 22465</strain>
    </source>
</reference>
<dbReference type="Gene3D" id="3.40.47.10">
    <property type="match status" value="1"/>
</dbReference>
<dbReference type="Gene3D" id="6.10.250.1930">
    <property type="match status" value="1"/>
</dbReference>
<keyword evidence="5 6" id="KW-0808">Transferase</keyword>
<dbReference type="InterPro" id="IPR014030">
    <property type="entry name" value="Ketoacyl_synth_N"/>
</dbReference>
<dbReference type="Gene3D" id="3.40.50.720">
    <property type="entry name" value="NAD(P)-binding Rossmann-like Domain"/>
    <property type="match status" value="2"/>
</dbReference>
<dbReference type="Pfam" id="PF18314">
    <property type="entry name" value="FAS_I_H"/>
    <property type="match status" value="1"/>
</dbReference>
<feature type="compositionally biased region" description="Polar residues" evidence="9">
    <location>
        <begin position="112"/>
        <end position="128"/>
    </location>
</feature>
<dbReference type="InterPro" id="IPR036291">
    <property type="entry name" value="NAD(P)-bd_dom_sf"/>
</dbReference>
<feature type="compositionally biased region" description="Polar residues" evidence="9">
    <location>
        <begin position="96"/>
        <end position="105"/>
    </location>
</feature>
<dbReference type="PROSITE" id="PS52004">
    <property type="entry name" value="KS3_2"/>
    <property type="match status" value="1"/>
</dbReference>
<dbReference type="SUPFAM" id="SSF53901">
    <property type="entry name" value="Thiolase-like"/>
    <property type="match status" value="2"/>
</dbReference>
<accession>A0A8H4XJE7</accession>
<evidence type="ECO:0000256" key="2">
    <source>
        <dbReference type="ARBA" id="ARBA00013191"/>
    </source>
</evidence>
<feature type="active site" description="For beta-ketoacyl synthase activity" evidence="7">
    <location>
        <position position="1187"/>
    </location>
</feature>
<dbReference type="InterPro" id="IPR018201">
    <property type="entry name" value="Ketoacyl_synth_AS"/>
</dbReference>
<evidence type="ECO:0000256" key="1">
    <source>
        <dbReference type="ARBA" id="ARBA00007485"/>
    </source>
</evidence>
<dbReference type="Pfam" id="PF00109">
    <property type="entry name" value="ketoacyl-synt"/>
    <property type="match status" value="1"/>
</dbReference>
<dbReference type="InterPro" id="IPR014031">
    <property type="entry name" value="Ketoacyl_synth_C"/>
</dbReference>
<dbReference type="GO" id="GO:0004312">
    <property type="term" value="F:fatty acid synthase activity"/>
    <property type="evidence" value="ECO:0007669"/>
    <property type="project" value="InterPro"/>
</dbReference>
<keyword evidence="3 6" id="KW-0596">Phosphopantetheine</keyword>
<dbReference type="Proteomes" id="UP000635477">
    <property type="component" value="Unassembled WGS sequence"/>
</dbReference>
<dbReference type="GO" id="GO:0005835">
    <property type="term" value="C:fatty acid synthase complex"/>
    <property type="evidence" value="ECO:0007669"/>
    <property type="project" value="InterPro"/>
</dbReference>
<dbReference type="InterPro" id="IPR026025">
    <property type="entry name" value="FAS_alpha_yeast"/>
</dbReference>
<dbReference type="GO" id="GO:0044550">
    <property type="term" value="P:secondary metabolite biosynthetic process"/>
    <property type="evidence" value="ECO:0007669"/>
    <property type="project" value="UniProtKB-ARBA"/>
</dbReference>
<organism evidence="11 12">
    <name type="scientific">Fusarium zealandicum</name>
    <dbReference type="NCBI Taxonomy" id="1053134"/>
    <lineage>
        <taxon>Eukaryota</taxon>
        <taxon>Fungi</taxon>
        <taxon>Dikarya</taxon>
        <taxon>Ascomycota</taxon>
        <taxon>Pezizomycotina</taxon>
        <taxon>Sordariomycetes</taxon>
        <taxon>Hypocreomycetidae</taxon>
        <taxon>Hypocreales</taxon>
        <taxon>Nectriaceae</taxon>
        <taxon>Fusarium</taxon>
        <taxon>Fusarium staphyleae species complex</taxon>
    </lineage>
</organism>
<dbReference type="SUPFAM" id="SSF51735">
    <property type="entry name" value="NAD(P)-binding Rossmann-fold domains"/>
    <property type="match status" value="1"/>
</dbReference>
<dbReference type="InterPro" id="IPR020841">
    <property type="entry name" value="PKS_Beta-ketoAc_synthase_dom"/>
</dbReference>
<feature type="modified residue" description="O-(pantetheine 4'-phosphoryl)serine" evidence="8">
    <location>
        <position position="176"/>
    </location>
</feature>
<reference evidence="11" key="1">
    <citation type="journal article" date="2020" name="BMC Genomics">
        <title>Correction to: Identification and distribution of gene clusters required for synthesis of sphingolipid metabolism inhibitors in diverse species of the filamentous fungus Fusarium.</title>
        <authorList>
            <person name="Kim H.S."/>
            <person name="Lohmar J.M."/>
            <person name="Busman M."/>
            <person name="Brown D.W."/>
            <person name="Naumann T.A."/>
            <person name="Divon H.H."/>
            <person name="Lysoe E."/>
            <person name="Uhlig S."/>
            <person name="Proctor R.H."/>
        </authorList>
    </citation>
    <scope>NUCLEOTIDE SEQUENCE</scope>
    <source>
        <strain evidence="11">NRRL 22465</strain>
    </source>
</reference>
<dbReference type="GO" id="GO:0042759">
    <property type="term" value="P:long-chain fatty acid biosynthetic process"/>
    <property type="evidence" value="ECO:0007669"/>
    <property type="project" value="UniProtKB-UniRule"/>
</dbReference>
<evidence type="ECO:0000256" key="6">
    <source>
        <dbReference type="PIRNR" id="PIRNR000454"/>
    </source>
</evidence>
<comment type="similarity">
    <text evidence="1 6">Belongs to the thiolase-like superfamily. Fungal fatty acid synthetase subunit alpha family.</text>
</comment>
<evidence type="ECO:0000313" key="12">
    <source>
        <dbReference type="Proteomes" id="UP000635477"/>
    </source>
</evidence>
<evidence type="ECO:0000256" key="4">
    <source>
        <dbReference type="ARBA" id="ARBA00022553"/>
    </source>
</evidence>
<proteinExistence type="inferred from homology"/>
<dbReference type="GO" id="GO:0004315">
    <property type="term" value="F:3-oxoacyl-[acyl-carrier-protein] synthase activity"/>
    <property type="evidence" value="ECO:0007669"/>
    <property type="project" value="UniProtKB-EC"/>
</dbReference>
<dbReference type="PANTHER" id="PTHR10982:SF21">
    <property type="entry name" value="FATTY ACID SYNTHASE SUBUNIT BETA"/>
    <property type="match status" value="1"/>
</dbReference>
<dbReference type="PROSITE" id="PS00606">
    <property type="entry name" value="KS3_1"/>
    <property type="match status" value="1"/>
</dbReference>
<dbReference type="GO" id="GO:0008897">
    <property type="term" value="F:holo-[acyl-carrier-protein] synthase activity"/>
    <property type="evidence" value="ECO:0007669"/>
    <property type="project" value="InterPro"/>
</dbReference>
<evidence type="ECO:0000256" key="8">
    <source>
        <dbReference type="PIRSR" id="PIRSR000454-4"/>
    </source>
</evidence>